<accession>A0A8K0PFJ0</accession>
<sequence length="210" mass="22676">MARSFHSASNSDQYHASFPQSSAPVIDPRSLGRGRSPSGSYRPAIVHHERTSSTSVGQAVGSSAYRPHRPSQTSEDYNSLSGTARAGYATTGSDKKSLPPTPPRSSPSSPSPTRAQRSSPPGQVVPAYERCYTPPLDTRKKAPAMPGTMSSTQSKQNSPIKTRNRSGLGRRSGSPAPKSSKVSDFLNRMFGKKNVDNSDFVKIEDRHWSE</sequence>
<feature type="compositionally biased region" description="Polar residues" evidence="1">
    <location>
        <begin position="1"/>
        <end position="23"/>
    </location>
</feature>
<dbReference type="AlphaFoldDB" id="A0A8K0PFJ0"/>
<feature type="compositionally biased region" description="Polar residues" evidence="1">
    <location>
        <begin position="70"/>
        <end position="82"/>
    </location>
</feature>
<evidence type="ECO:0000313" key="2">
    <source>
        <dbReference type="EMBL" id="KAG8623609.1"/>
    </source>
</evidence>
<dbReference type="OrthoDB" id="10475825at2759"/>
<organism evidence="2 3">
    <name type="scientific">Elsinoe batatas</name>
    <dbReference type="NCBI Taxonomy" id="2601811"/>
    <lineage>
        <taxon>Eukaryota</taxon>
        <taxon>Fungi</taxon>
        <taxon>Dikarya</taxon>
        <taxon>Ascomycota</taxon>
        <taxon>Pezizomycotina</taxon>
        <taxon>Dothideomycetes</taxon>
        <taxon>Dothideomycetidae</taxon>
        <taxon>Myriangiales</taxon>
        <taxon>Elsinoaceae</taxon>
        <taxon>Elsinoe</taxon>
    </lineage>
</organism>
<dbReference type="Proteomes" id="UP000809789">
    <property type="component" value="Unassembled WGS sequence"/>
</dbReference>
<dbReference type="EMBL" id="JAESVG020000010">
    <property type="protein sequence ID" value="KAG8623609.1"/>
    <property type="molecule type" value="Genomic_DNA"/>
</dbReference>
<reference evidence="2" key="1">
    <citation type="submission" date="2021-07" db="EMBL/GenBank/DDBJ databases">
        <title>Elsinoe batatas strain:CRI-CJ2 Genome sequencing and assembly.</title>
        <authorList>
            <person name="Huang L."/>
        </authorList>
    </citation>
    <scope>NUCLEOTIDE SEQUENCE</scope>
    <source>
        <strain evidence="2">CRI-CJ2</strain>
    </source>
</reference>
<feature type="compositionally biased region" description="Polar residues" evidence="1">
    <location>
        <begin position="52"/>
        <end position="61"/>
    </location>
</feature>
<comment type="caution">
    <text evidence="2">The sequence shown here is derived from an EMBL/GenBank/DDBJ whole genome shotgun (WGS) entry which is preliminary data.</text>
</comment>
<feature type="compositionally biased region" description="Polar residues" evidence="1">
    <location>
        <begin position="148"/>
        <end position="161"/>
    </location>
</feature>
<feature type="compositionally biased region" description="Low complexity" evidence="1">
    <location>
        <begin position="106"/>
        <end position="121"/>
    </location>
</feature>
<feature type="region of interest" description="Disordered" evidence="1">
    <location>
        <begin position="1"/>
        <end position="183"/>
    </location>
</feature>
<evidence type="ECO:0000256" key="1">
    <source>
        <dbReference type="SAM" id="MobiDB-lite"/>
    </source>
</evidence>
<feature type="compositionally biased region" description="Low complexity" evidence="1">
    <location>
        <begin position="28"/>
        <end position="43"/>
    </location>
</feature>
<keyword evidence="3" id="KW-1185">Reference proteome</keyword>
<protein>
    <submittedName>
        <fullName evidence="2">Uncharacterized protein</fullName>
    </submittedName>
</protein>
<name>A0A8K0PFJ0_9PEZI</name>
<proteinExistence type="predicted"/>
<feature type="compositionally biased region" description="Low complexity" evidence="1">
    <location>
        <begin position="165"/>
        <end position="174"/>
    </location>
</feature>
<evidence type="ECO:0000313" key="3">
    <source>
        <dbReference type="Proteomes" id="UP000809789"/>
    </source>
</evidence>
<gene>
    <name evidence="2" type="ORF">KVT40_008585</name>
</gene>